<protein>
    <recommendedName>
        <fullName evidence="6">Heme-binding protein 1</fullName>
    </recommendedName>
</protein>
<evidence type="ECO:0000256" key="4">
    <source>
        <dbReference type="ARBA" id="ARBA00022490"/>
    </source>
</evidence>
<comment type="caution">
    <text evidence="8">The sequence shown here is derived from an EMBL/GenBank/DDBJ whole genome shotgun (WGS) entry which is preliminary data.</text>
</comment>
<evidence type="ECO:0000256" key="6">
    <source>
        <dbReference type="ARBA" id="ARBA00040755"/>
    </source>
</evidence>
<dbReference type="FunFam" id="3.20.80.10:FF:000003">
    <property type="entry name" value="Heme-binding protein 1"/>
    <property type="match status" value="1"/>
</dbReference>
<dbReference type="Gene3D" id="3.20.80.10">
    <property type="entry name" value="Regulatory factor, effector binding domain"/>
    <property type="match status" value="1"/>
</dbReference>
<evidence type="ECO:0000256" key="3">
    <source>
        <dbReference type="ARBA" id="ARBA00011245"/>
    </source>
</evidence>
<dbReference type="AlphaFoldDB" id="A0A9N7VGT7"/>
<feature type="signal peptide" evidence="7">
    <location>
        <begin position="1"/>
        <end position="27"/>
    </location>
</feature>
<accession>A0A9N7VGT7</accession>
<comment type="subcellular location">
    <subcellularLocation>
        <location evidence="1">Cytoplasm</location>
    </subcellularLocation>
</comment>
<evidence type="ECO:0000313" key="8">
    <source>
        <dbReference type="EMBL" id="CAB1449689.1"/>
    </source>
</evidence>
<dbReference type="GO" id="GO:0020037">
    <property type="term" value="F:heme binding"/>
    <property type="evidence" value="ECO:0007669"/>
    <property type="project" value="TreeGrafter"/>
</dbReference>
<dbReference type="InterPro" id="IPR006917">
    <property type="entry name" value="SOUL_heme-bd"/>
</dbReference>
<organism evidence="8 9">
    <name type="scientific">Pleuronectes platessa</name>
    <name type="common">European plaice</name>
    <dbReference type="NCBI Taxonomy" id="8262"/>
    <lineage>
        <taxon>Eukaryota</taxon>
        <taxon>Metazoa</taxon>
        <taxon>Chordata</taxon>
        <taxon>Craniata</taxon>
        <taxon>Vertebrata</taxon>
        <taxon>Euteleostomi</taxon>
        <taxon>Actinopterygii</taxon>
        <taxon>Neopterygii</taxon>
        <taxon>Teleostei</taxon>
        <taxon>Neoteleostei</taxon>
        <taxon>Acanthomorphata</taxon>
        <taxon>Carangaria</taxon>
        <taxon>Pleuronectiformes</taxon>
        <taxon>Pleuronectoidei</taxon>
        <taxon>Pleuronectidae</taxon>
        <taxon>Pleuronectes</taxon>
    </lineage>
</organism>
<proteinExistence type="inferred from homology"/>
<dbReference type="Pfam" id="PF04832">
    <property type="entry name" value="SOUL"/>
    <property type="match status" value="1"/>
</dbReference>
<dbReference type="OrthoDB" id="6424451at2759"/>
<evidence type="ECO:0000256" key="2">
    <source>
        <dbReference type="ARBA" id="ARBA00009817"/>
    </source>
</evidence>
<dbReference type="EMBL" id="CADEAL010004025">
    <property type="protein sequence ID" value="CAB1449689.1"/>
    <property type="molecule type" value="Genomic_DNA"/>
</dbReference>
<keyword evidence="7" id="KW-0732">Signal</keyword>
<evidence type="ECO:0000256" key="1">
    <source>
        <dbReference type="ARBA" id="ARBA00004496"/>
    </source>
</evidence>
<dbReference type="PANTHER" id="PTHR11220">
    <property type="entry name" value="HEME-BINDING PROTEIN-RELATED"/>
    <property type="match status" value="1"/>
</dbReference>
<evidence type="ECO:0000256" key="5">
    <source>
        <dbReference type="ARBA" id="ARBA00037673"/>
    </source>
</evidence>
<comment type="subunit">
    <text evidence="3">Monomer.</text>
</comment>
<keyword evidence="4" id="KW-0963">Cytoplasm</keyword>
<dbReference type="SUPFAM" id="SSF55136">
    <property type="entry name" value="Probable bacterial effector-binding domain"/>
    <property type="match status" value="1"/>
</dbReference>
<gene>
    <name evidence="8" type="ORF">PLEPLA_LOCUS37374</name>
</gene>
<dbReference type="GO" id="GO:0005737">
    <property type="term" value="C:cytoplasm"/>
    <property type="evidence" value="ECO:0007669"/>
    <property type="project" value="UniProtKB-SubCell"/>
</dbReference>
<dbReference type="InterPro" id="IPR011256">
    <property type="entry name" value="Reg_factor_effector_dom_sf"/>
</dbReference>
<sequence length="223" mass="25067">MPKTQHSTIMIVLSGLVGLLLVLTAEARVGDSSQLQFCTETEECLLFDPICQIGDVEVRNYSAVKWVSTSESSMLMEFAAMKMFRRLFDYIGGSNDPEVVIDMTSPVLMTMPQKSWWQTVVFTMSFLLPDMYQESPPKPTKGGVDILETPDMRVYVLSYSGWMTTYSINNAFDKLSKKLDAIGASYKTDTRYAAGYNSPMTMNDRHNEVMLVVEGEPVCPNQD</sequence>
<reference evidence="8" key="1">
    <citation type="submission" date="2020-03" db="EMBL/GenBank/DDBJ databases">
        <authorList>
            <person name="Weist P."/>
        </authorList>
    </citation>
    <scope>NUCLEOTIDE SEQUENCE</scope>
</reference>
<evidence type="ECO:0000256" key="7">
    <source>
        <dbReference type="SAM" id="SignalP"/>
    </source>
</evidence>
<feature type="chain" id="PRO_5040295659" description="Heme-binding protein 1" evidence="7">
    <location>
        <begin position="28"/>
        <end position="223"/>
    </location>
</feature>
<evidence type="ECO:0000313" key="9">
    <source>
        <dbReference type="Proteomes" id="UP001153269"/>
    </source>
</evidence>
<dbReference type="PANTHER" id="PTHR11220:SF1">
    <property type="entry name" value="HEME-BINDING PROTEIN 2"/>
    <property type="match status" value="1"/>
</dbReference>
<keyword evidence="9" id="KW-1185">Reference proteome</keyword>
<comment type="function">
    <text evidence="5">May bind free porphyrinogens that may be present in the cell and thus facilitate removal of these potentially toxic compound. Binds with a high affinity to one molecule of heme or porphyrins. It binds metalloporphyrins, free porphyrins and N-methylprotoporphyrin with similar affinities.</text>
</comment>
<name>A0A9N7VGT7_PLEPL</name>
<dbReference type="Proteomes" id="UP001153269">
    <property type="component" value="Unassembled WGS sequence"/>
</dbReference>
<comment type="similarity">
    <text evidence="2">Belongs to the HEBP family.</text>
</comment>